<comment type="function">
    <text evidence="1">ATP-binding RNA helicase involved in the biogenesis of 60S ribosomal subunits and is required for the normal formation of 25S and 5.8S rRNAs.</text>
</comment>
<gene>
    <name evidence="12" type="ORF">M407DRAFT_190439</name>
</gene>
<dbReference type="InterPro" id="IPR027417">
    <property type="entry name" value="P-loop_NTPase"/>
</dbReference>
<dbReference type="STRING" id="1051891.A0A0C3L3M0"/>
<keyword evidence="4" id="KW-0378">Hydrolase</keyword>
<organism evidence="12 13">
    <name type="scientific">Tulasnella calospora MUT 4182</name>
    <dbReference type="NCBI Taxonomy" id="1051891"/>
    <lineage>
        <taxon>Eukaryota</taxon>
        <taxon>Fungi</taxon>
        <taxon>Dikarya</taxon>
        <taxon>Basidiomycota</taxon>
        <taxon>Agaricomycotina</taxon>
        <taxon>Agaricomycetes</taxon>
        <taxon>Cantharellales</taxon>
        <taxon>Tulasnellaceae</taxon>
        <taxon>Tulasnella</taxon>
    </lineage>
</organism>
<evidence type="ECO:0000256" key="1">
    <source>
        <dbReference type="ARBA" id="ARBA00003706"/>
    </source>
</evidence>
<dbReference type="Pfam" id="PF08147">
    <property type="entry name" value="DBP10CT"/>
    <property type="match status" value="1"/>
</dbReference>
<dbReference type="InterPro" id="IPR014001">
    <property type="entry name" value="Helicase_ATP-bd"/>
</dbReference>
<evidence type="ECO:0000313" key="13">
    <source>
        <dbReference type="Proteomes" id="UP000054248"/>
    </source>
</evidence>
<dbReference type="GO" id="GO:0005524">
    <property type="term" value="F:ATP binding"/>
    <property type="evidence" value="ECO:0007669"/>
    <property type="project" value="UniProtKB-KW"/>
</dbReference>
<evidence type="ECO:0000256" key="6">
    <source>
        <dbReference type="ARBA" id="ARBA00022840"/>
    </source>
</evidence>
<evidence type="ECO:0000259" key="10">
    <source>
        <dbReference type="PROSITE" id="PS51192"/>
    </source>
</evidence>
<dbReference type="GO" id="GO:0005634">
    <property type="term" value="C:nucleus"/>
    <property type="evidence" value="ECO:0007669"/>
    <property type="project" value="InterPro"/>
</dbReference>
<feature type="region of interest" description="Disordered" evidence="9">
    <location>
        <begin position="489"/>
        <end position="509"/>
    </location>
</feature>
<evidence type="ECO:0000256" key="3">
    <source>
        <dbReference type="ARBA" id="ARBA00022741"/>
    </source>
</evidence>
<dbReference type="GO" id="GO:0003723">
    <property type="term" value="F:RNA binding"/>
    <property type="evidence" value="ECO:0007669"/>
    <property type="project" value="UniProtKB-KW"/>
</dbReference>
<evidence type="ECO:0000256" key="8">
    <source>
        <dbReference type="ARBA" id="ARBA00047984"/>
    </source>
</evidence>
<dbReference type="EMBL" id="KN823601">
    <property type="protein sequence ID" value="KIO16307.1"/>
    <property type="molecule type" value="Genomic_DNA"/>
</dbReference>
<dbReference type="Gene3D" id="3.40.50.300">
    <property type="entry name" value="P-loop containing nucleotide triphosphate hydrolases"/>
    <property type="match status" value="2"/>
</dbReference>
<dbReference type="CDD" id="cd18787">
    <property type="entry name" value="SF2_C_DEAD"/>
    <property type="match status" value="1"/>
</dbReference>
<evidence type="ECO:0000256" key="2">
    <source>
        <dbReference type="ARBA" id="ARBA00012552"/>
    </source>
</evidence>
<dbReference type="EC" id="3.6.4.13" evidence="2"/>
<accession>A0A0C3L3M0</accession>
<reference evidence="12 13" key="1">
    <citation type="submission" date="2014-04" db="EMBL/GenBank/DDBJ databases">
        <authorList>
            <consortium name="DOE Joint Genome Institute"/>
            <person name="Kuo A."/>
            <person name="Girlanda M."/>
            <person name="Perotto S."/>
            <person name="Kohler A."/>
            <person name="Nagy L.G."/>
            <person name="Floudas D."/>
            <person name="Copeland A."/>
            <person name="Barry K.W."/>
            <person name="Cichocki N."/>
            <person name="Veneault-Fourrey C."/>
            <person name="LaButti K."/>
            <person name="Lindquist E.A."/>
            <person name="Lipzen A."/>
            <person name="Lundell T."/>
            <person name="Morin E."/>
            <person name="Murat C."/>
            <person name="Sun H."/>
            <person name="Tunlid A."/>
            <person name="Henrissat B."/>
            <person name="Grigoriev I.V."/>
            <person name="Hibbett D.S."/>
            <person name="Martin F."/>
            <person name="Nordberg H.P."/>
            <person name="Cantor M.N."/>
            <person name="Hua S.X."/>
        </authorList>
    </citation>
    <scope>NUCLEOTIDE SEQUENCE [LARGE SCALE GENOMIC DNA]</scope>
    <source>
        <strain evidence="12 13">MUT 4182</strain>
    </source>
</reference>
<dbReference type="HOGENOM" id="CLU_003041_5_2_1"/>
<protein>
    <recommendedName>
        <fullName evidence="2">RNA helicase</fullName>
        <ecNumber evidence="2">3.6.4.13</ecNumber>
    </recommendedName>
</protein>
<proteinExistence type="predicted"/>
<dbReference type="GO" id="GO:0003724">
    <property type="term" value="F:RNA helicase activity"/>
    <property type="evidence" value="ECO:0007669"/>
    <property type="project" value="UniProtKB-EC"/>
</dbReference>
<keyword evidence="7" id="KW-0694">RNA-binding</keyword>
<evidence type="ECO:0000256" key="5">
    <source>
        <dbReference type="ARBA" id="ARBA00022806"/>
    </source>
</evidence>
<keyword evidence="13" id="KW-1185">Reference proteome</keyword>
<evidence type="ECO:0000313" key="12">
    <source>
        <dbReference type="EMBL" id="KIO16307.1"/>
    </source>
</evidence>
<evidence type="ECO:0000256" key="9">
    <source>
        <dbReference type="SAM" id="MobiDB-lite"/>
    </source>
</evidence>
<dbReference type="SMART" id="SM00490">
    <property type="entry name" value="HELICc"/>
    <property type="match status" value="1"/>
</dbReference>
<feature type="domain" description="Helicase C-terminal" evidence="11">
    <location>
        <begin position="82"/>
        <end position="236"/>
    </location>
</feature>
<sequence length="509" mass="56419">MGFAAALHEILLRLPSSRQTVLLSATLPETLVEFARAGLQEPKFVRLDSESKISPDLRLAFFSVKETEKGGCLLSLLRDVIKVPFADKSVKKKTSSKTLASHQTIVFTATKHHVEYLHNLLGTAGYAVSFIYGSLDQAARRLQMDAFRQGSSDILVVTDVAARGIDIPVLENVVNYDFPASPKVFVHRVGRTARSGRTGWAWSFVSFSELPFLLDLQLFLGRELKTSIEPGTGDGAFTDALILGTFDRDNLEQDSEHISVLDLENNTLPSLRDAMFRGHKLYERTRARASPLSYERAKEMMRITTWGLAGGAGDGIVRHPVLAIRDPQWSATAAKMPTGLEKARLDIMQAVTSFRPHETVLEIGSRGKTAGALLMQQRRRAMEKATQRKSSAISPEVDGSKRAESTGVYRVEPPLSSAGDPNSFRDESVYMTYEHKKALSEKGYSLDHGMSFAQNARSAVLNMELDEPTSRKRKMMKWDRSKKKFVGEGEGADNVKLIRTENGTRLPAT</sequence>
<dbReference type="GO" id="GO:0005829">
    <property type="term" value="C:cytosol"/>
    <property type="evidence" value="ECO:0007669"/>
    <property type="project" value="TreeGrafter"/>
</dbReference>
<comment type="catalytic activity">
    <reaction evidence="8">
        <text>ATP + H2O = ADP + phosphate + H(+)</text>
        <dbReference type="Rhea" id="RHEA:13065"/>
        <dbReference type="ChEBI" id="CHEBI:15377"/>
        <dbReference type="ChEBI" id="CHEBI:15378"/>
        <dbReference type="ChEBI" id="CHEBI:30616"/>
        <dbReference type="ChEBI" id="CHEBI:43474"/>
        <dbReference type="ChEBI" id="CHEBI:456216"/>
        <dbReference type="EC" id="3.6.4.13"/>
    </reaction>
</comment>
<dbReference type="InterPro" id="IPR001650">
    <property type="entry name" value="Helicase_C-like"/>
</dbReference>
<dbReference type="InterPro" id="IPR050079">
    <property type="entry name" value="DEAD_box_RNA_helicase"/>
</dbReference>
<dbReference type="PANTHER" id="PTHR47959:SF8">
    <property type="entry name" value="RNA HELICASE"/>
    <property type="match status" value="1"/>
</dbReference>
<feature type="non-terminal residue" evidence="12">
    <location>
        <position position="509"/>
    </location>
</feature>
<feature type="domain" description="Helicase ATP-binding" evidence="10">
    <location>
        <begin position="1"/>
        <end position="45"/>
    </location>
</feature>
<dbReference type="PANTHER" id="PTHR47959">
    <property type="entry name" value="ATP-DEPENDENT RNA HELICASE RHLE-RELATED"/>
    <property type="match status" value="1"/>
</dbReference>
<name>A0A0C3L3M0_9AGAM</name>
<keyword evidence="6" id="KW-0067">ATP-binding</keyword>
<dbReference type="SUPFAM" id="SSF52540">
    <property type="entry name" value="P-loop containing nucleoside triphosphate hydrolases"/>
    <property type="match status" value="1"/>
</dbReference>
<dbReference type="InterPro" id="IPR012541">
    <property type="entry name" value="DBP10_C"/>
</dbReference>
<evidence type="ECO:0000259" key="11">
    <source>
        <dbReference type="PROSITE" id="PS51194"/>
    </source>
</evidence>
<dbReference type="Pfam" id="PF00271">
    <property type="entry name" value="Helicase_C"/>
    <property type="match status" value="1"/>
</dbReference>
<reference evidence="13" key="2">
    <citation type="submission" date="2015-01" db="EMBL/GenBank/DDBJ databases">
        <title>Evolutionary Origins and Diversification of the Mycorrhizal Mutualists.</title>
        <authorList>
            <consortium name="DOE Joint Genome Institute"/>
            <consortium name="Mycorrhizal Genomics Consortium"/>
            <person name="Kohler A."/>
            <person name="Kuo A."/>
            <person name="Nagy L.G."/>
            <person name="Floudas D."/>
            <person name="Copeland A."/>
            <person name="Barry K.W."/>
            <person name="Cichocki N."/>
            <person name="Veneault-Fourrey C."/>
            <person name="LaButti K."/>
            <person name="Lindquist E.A."/>
            <person name="Lipzen A."/>
            <person name="Lundell T."/>
            <person name="Morin E."/>
            <person name="Murat C."/>
            <person name="Riley R."/>
            <person name="Ohm R."/>
            <person name="Sun H."/>
            <person name="Tunlid A."/>
            <person name="Henrissat B."/>
            <person name="Grigoriev I.V."/>
            <person name="Hibbett D.S."/>
            <person name="Martin F."/>
        </authorList>
    </citation>
    <scope>NUCLEOTIDE SEQUENCE [LARGE SCALE GENOMIC DNA]</scope>
    <source>
        <strain evidence="13">MUT 4182</strain>
    </source>
</reference>
<evidence type="ECO:0000256" key="4">
    <source>
        <dbReference type="ARBA" id="ARBA00022801"/>
    </source>
</evidence>
<dbReference type="AlphaFoldDB" id="A0A0C3L3M0"/>
<dbReference type="PROSITE" id="PS51192">
    <property type="entry name" value="HELICASE_ATP_BIND_1"/>
    <property type="match status" value="1"/>
</dbReference>
<evidence type="ECO:0000256" key="7">
    <source>
        <dbReference type="ARBA" id="ARBA00022884"/>
    </source>
</evidence>
<dbReference type="GO" id="GO:0016887">
    <property type="term" value="F:ATP hydrolysis activity"/>
    <property type="evidence" value="ECO:0007669"/>
    <property type="project" value="RHEA"/>
</dbReference>
<feature type="region of interest" description="Disordered" evidence="9">
    <location>
        <begin position="385"/>
        <end position="423"/>
    </location>
</feature>
<dbReference type="PROSITE" id="PS51194">
    <property type="entry name" value="HELICASE_CTER"/>
    <property type="match status" value="1"/>
</dbReference>
<dbReference type="Proteomes" id="UP000054248">
    <property type="component" value="Unassembled WGS sequence"/>
</dbReference>
<keyword evidence="5" id="KW-0347">Helicase</keyword>
<dbReference type="OrthoDB" id="10261375at2759"/>
<keyword evidence="3" id="KW-0547">Nucleotide-binding</keyword>